<feature type="compositionally biased region" description="Low complexity" evidence="2">
    <location>
        <begin position="437"/>
        <end position="450"/>
    </location>
</feature>
<evidence type="ECO:0000259" key="3">
    <source>
        <dbReference type="Pfam" id="PF00534"/>
    </source>
</evidence>
<protein>
    <submittedName>
        <fullName evidence="5">Glycosyltransferase family 4 protein</fullName>
    </submittedName>
</protein>
<dbReference type="PANTHER" id="PTHR46401">
    <property type="entry name" value="GLYCOSYLTRANSFERASE WBBK-RELATED"/>
    <property type="match status" value="1"/>
</dbReference>
<dbReference type="Proteomes" id="UP000664771">
    <property type="component" value="Unassembled WGS sequence"/>
</dbReference>
<name>A0ABS3LTG0_9PROT</name>
<dbReference type="CDD" id="cd03818">
    <property type="entry name" value="GT4_ExpC-like"/>
    <property type="match status" value="1"/>
</dbReference>
<sequence length="457" mass="50835">MKFLFVHQNFPGQFLHLVRHLVRSGKHEVVFISEGNENVIGGVRRVIYRMPRTPSNETHPGAREFDAGLTRAEAVAKAALTLRDLGFAPDIIIGHHGWGELLNMSDVFPSAPILGYFEFFYHTDKFDVGFDPEFPLTPDMPAKIRAKNAINLQALNNPGWGQTPTAFQHSTYPEWARSRIFLLREGVNLDQCRPDPLAAKKEFTIKGLSFSPKEQLITYVARDLEPYRGFHVFMRSLPRILEECPHARVVLVGGDGVSYGARLPHGTWRERMLSELHGRIPLDRVHFVGKVSYDDFRRMLQRSDAHVYLTYPFVASWSLREAMASGCAIVGSATAPVEEFLHDRKTALLTTFTDPDAIAESVVEILENKRLAKALRGAARAEAERTLSMQGYLTQYEAIIEQLTGKNPAAEEAPVPARIKRKAAEASLSASPTNSQAAKAATPVVAPKKAGQAKKTA</sequence>
<proteinExistence type="predicted"/>
<evidence type="ECO:0000256" key="1">
    <source>
        <dbReference type="ARBA" id="ARBA00022679"/>
    </source>
</evidence>
<keyword evidence="6" id="KW-1185">Reference proteome</keyword>
<dbReference type="Pfam" id="PF00534">
    <property type="entry name" value="Glycos_transf_1"/>
    <property type="match status" value="1"/>
</dbReference>
<dbReference type="RefSeq" id="WP_207880015.1">
    <property type="nucleotide sequence ID" value="NZ_JAFVMF010000004.1"/>
</dbReference>
<dbReference type="InterPro" id="IPR022623">
    <property type="entry name" value="Glyco_trans_4"/>
</dbReference>
<comment type="caution">
    <text evidence="5">The sequence shown here is derived from an EMBL/GenBank/DDBJ whole genome shotgun (WGS) entry which is preliminary data.</text>
</comment>
<dbReference type="Gene3D" id="3.40.50.2000">
    <property type="entry name" value="Glycogen Phosphorylase B"/>
    <property type="match status" value="2"/>
</dbReference>
<accession>A0ABS3LTG0</accession>
<feature type="region of interest" description="Disordered" evidence="2">
    <location>
        <begin position="410"/>
        <end position="457"/>
    </location>
</feature>
<organism evidence="5 6">
    <name type="scientific">Acetobacter sacchari</name>
    <dbReference type="NCBI Taxonomy" id="2661687"/>
    <lineage>
        <taxon>Bacteria</taxon>
        <taxon>Pseudomonadati</taxon>
        <taxon>Pseudomonadota</taxon>
        <taxon>Alphaproteobacteria</taxon>
        <taxon>Acetobacterales</taxon>
        <taxon>Acetobacteraceae</taxon>
        <taxon>Acetobacter</taxon>
    </lineage>
</organism>
<dbReference type="InterPro" id="IPR001296">
    <property type="entry name" value="Glyco_trans_1"/>
</dbReference>
<dbReference type="PANTHER" id="PTHR46401:SF2">
    <property type="entry name" value="GLYCOSYLTRANSFERASE WBBK-RELATED"/>
    <property type="match status" value="1"/>
</dbReference>
<keyword evidence="1" id="KW-0808">Transferase</keyword>
<dbReference type="SUPFAM" id="SSF53756">
    <property type="entry name" value="UDP-Glycosyltransferase/glycogen phosphorylase"/>
    <property type="match status" value="1"/>
</dbReference>
<evidence type="ECO:0000313" key="5">
    <source>
        <dbReference type="EMBL" id="MBO1359193.1"/>
    </source>
</evidence>
<evidence type="ECO:0000313" key="6">
    <source>
        <dbReference type="Proteomes" id="UP000664771"/>
    </source>
</evidence>
<dbReference type="EMBL" id="JAFVMF010000004">
    <property type="protein sequence ID" value="MBO1359193.1"/>
    <property type="molecule type" value="Genomic_DNA"/>
</dbReference>
<feature type="domain" description="Glycosyl transferase family 4" evidence="4">
    <location>
        <begin position="26"/>
        <end position="190"/>
    </location>
</feature>
<evidence type="ECO:0000259" key="4">
    <source>
        <dbReference type="Pfam" id="PF12000"/>
    </source>
</evidence>
<evidence type="ECO:0000256" key="2">
    <source>
        <dbReference type="SAM" id="MobiDB-lite"/>
    </source>
</evidence>
<feature type="domain" description="Glycosyl transferase family 1" evidence="3">
    <location>
        <begin position="205"/>
        <end position="380"/>
    </location>
</feature>
<gene>
    <name evidence="5" type="ORF">J2D73_05200</name>
</gene>
<reference evidence="5 6" key="1">
    <citation type="submission" date="2021-03" db="EMBL/GenBank/DDBJ databases">
        <title>The complete genome sequence of Acetobacter sacchari TBRC 11175.</title>
        <authorList>
            <person name="Charoenyingcharoen P."/>
            <person name="Yukphan P."/>
        </authorList>
    </citation>
    <scope>NUCLEOTIDE SEQUENCE [LARGE SCALE GENOMIC DNA]</scope>
    <source>
        <strain evidence="5 6">TBRC 11175</strain>
    </source>
</reference>
<dbReference type="Pfam" id="PF12000">
    <property type="entry name" value="Glyco_trans_4_3"/>
    <property type="match status" value="1"/>
</dbReference>